<keyword evidence="2" id="KW-1185">Reference proteome</keyword>
<dbReference type="InterPro" id="IPR014729">
    <property type="entry name" value="Rossmann-like_a/b/a_fold"/>
</dbReference>
<protein>
    <submittedName>
        <fullName evidence="1">Uncharacterized protein</fullName>
    </submittedName>
</protein>
<comment type="caution">
    <text evidence="1">The sequence shown here is derived from an EMBL/GenBank/DDBJ whole genome shotgun (WGS) entry which is preliminary data.</text>
</comment>
<dbReference type="SUPFAM" id="SSF52402">
    <property type="entry name" value="Adenine nucleotide alpha hydrolases-like"/>
    <property type="match status" value="1"/>
</dbReference>
<dbReference type="Gene3D" id="3.40.50.620">
    <property type="entry name" value="HUPs"/>
    <property type="match status" value="1"/>
</dbReference>
<dbReference type="RefSeq" id="WP_381031333.1">
    <property type="nucleotide sequence ID" value="NZ_JBHSNY010000020.1"/>
</dbReference>
<evidence type="ECO:0000313" key="1">
    <source>
        <dbReference type="EMBL" id="MFC5639337.1"/>
    </source>
</evidence>
<accession>A0ABW0V191</accession>
<organism evidence="1 2">
    <name type="scientific">Streptomyces bullii</name>
    <dbReference type="NCBI Taxonomy" id="349910"/>
    <lineage>
        <taxon>Bacteria</taxon>
        <taxon>Bacillati</taxon>
        <taxon>Actinomycetota</taxon>
        <taxon>Actinomycetes</taxon>
        <taxon>Kitasatosporales</taxon>
        <taxon>Streptomycetaceae</taxon>
        <taxon>Streptomyces</taxon>
    </lineage>
</organism>
<sequence>MPLGSVSLRVATHARCPVLVMRPGDLDRCMAAASSSGADLAHYSPKAVVRLRASRPTRRRPSWEAEDG</sequence>
<gene>
    <name evidence="1" type="ORF">ACFPZJ_37515</name>
</gene>
<dbReference type="Proteomes" id="UP001596154">
    <property type="component" value="Unassembled WGS sequence"/>
</dbReference>
<dbReference type="EMBL" id="JBHSNY010000020">
    <property type="protein sequence ID" value="MFC5639337.1"/>
    <property type="molecule type" value="Genomic_DNA"/>
</dbReference>
<proteinExistence type="predicted"/>
<evidence type="ECO:0000313" key="2">
    <source>
        <dbReference type="Proteomes" id="UP001596154"/>
    </source>
</evidence>
<name>A0ABW0V191_9ACTN</name>
<reference evidence="2" key="1">
    <citation type="journal article" date="2019" name="Int. J. Syst. Evol. Microbiol.">
        <title>The Global Catalogue of Microorganisms (GCM) 10K type strain sequencing project: providing services to taxonomists for standard genome sequencing and annotation.</title>
        <authorList>
            <consortium name="The Broad Institute Genomics Platform"/>
            <consortium name="The Broad Institute Genome Sequencing Center for Infectious Disease"/>
            <person name="Wu L."/>
            <person name="Ma J."/>
        </authorList>
    </citation>
    <scope>NUCLEOTIDE SEQUENCE [LARGE SCALE GENOMIC DNA]</scope>
    <source>
        <strain evidence="2">CGMCC 4.7248</strain>
    </source>
</reference>